<dbReference type="Gene3D" id="1.10.630.10">
    <property type="entry name" value="Cytochrome P450"/>
    <property type="match status" value="1"/>
</dbReference>
<reference evidence="7 8" key="1">
    <citation type="journal article" date="2016" name="Genome Announc.">
        <title>Genome Sequence of Madurella mycetomatis mm55, Isolated from a Human Mycetoma Case in Sudan.</title>
        <authorList>
            <person name="Smit S."/>
            <person name="Derks M.F."/>
            <person name="Bervoets S."/>
            <person name="Fahal A."/>
            <person name="van Leeuwen W."/>
            <person name="van Belkum A."/>
            <person name="van de Sande W.W."/>
        </authorList>
    </citation>
    <scope>NUCLEOTIDE SEQUENCE [LARGE SCALE GENOMIC DNA]</scope>
    <source>
        <strain evidence="8">mm55</strain>
    </source>
</reference>
<dbReference type="GO" id="GO:0020037">
    <property type="term" value="F:heme binding"/>
    <property type="evidence" value="ECO:0007669"/>
    <property type="project" value="InterPro"/>
</dbReference>
<keyword evidence="6" id="KW-1133">Transmembrane helix</keyword>
<dbReference type="STRING" id="100816.A0A175WCB3"/>
<evidence type="ECO:0000256" key="4">
    <source>
        <dbReference type="ARBA" id="ARBA00022723"/>
    </source>
</evidence>
<evidence type="ECO:0000256" key="2">
    <source>
        <dbReference type="ARBA" id="ARBA00010617"/>
    </source>
</evidence>
<dbReference type="EMBL" id="LCTW02000041">
    <property type="protein sequence ID" value="KXX81152.1"/>
    <property type="molecule type" value="Genomic_DNA"/>
</dbReference>
<dbReference type="GO" id="GO:0004497">
    <property type="term" value="F:monooxygenase activity"/>
    <property type="evidence" value="ECO:0007669"/>
    <property type="project" value="InterPro"/>
</dbReference>
<accession>A0A175WCB3</accession>
<evidence type="ECO:0000256" key="1">
    <source>
        <dbReference type="ARBA" id="ARBA00001971"/>
    </source>
</evidence>
<proteinExistence type="inferred from homology"/>
<dbReference type="PANTHER" id="PTHR24305">
    <property type="entry name" value="CYTOCHROME P450"/>
    <property type="match status" value="1"/>
</dbReference>
<keyword evidence="4" id="KW-0479">Metal-binding</keyword>
<dbReference type="SUPFAM" id="SSF48264">
    <property type="entry name" value="Cytochrome P450"/>
    <property type="match status" value="1"/>
</dbReference>
<dbReference type="GO" id="GO:0016705">
    <property type="term" value="F:oxidoreductase activity, acting on paired donors, with incorporation or reduction of molecular oxygen"/>
    <property type="evidence" value="ECO:0007669"/>
    <property type="project" value="InterPro"/>
</dbReference>
<keyword evidence="8" id="KW-1185">Reference proteome</keyword>
<dbReference type="InterPro" id="IPR050121">
    <property type="entry name" value="Cytochrome_P450_monoxygenase"/>
</dbReference>
<name>A0A175WCB3_9PEZI</name>
<sequence length="144" mass="16209">MQGITYSIAVAGVVLMLLIVLSKAIYNVYFHPLSAYPGPWWMAVSDMVRLAHLASGRYVALNHRLHLLYGPVVRVGPKELSFIQPGAWKDIYGHSNNRAEFAKDPHFYGTTSNGVNYIGTADRQDHARMRSVFSRAFSERALRN</sequence>
<evidence type="ECO:0000256" key="6">
    <source>
        <dbReference type="SAM" id="Phobius"/>
    </source>
</evidence>
<evidence type="ECO:0000313" key="7">
    <source>
        <dbReference type="EMBL" id="KXX81152.1"/>
    </source>
</evidence>
<dbReference type="AlphaFoldDB" id="A0A175WCB3"/>
<keyword evidence="6" id="KW-0472">Membrane</keyword>
<organism evidence="7 8">
    <name type="scientific">Madurella mycetomatis</name>
    <dbReference type="NCBI Taxonomy" id="100816"/>
    <lineage>
        <taxon>Eukaryota</taxon>
        <taxon>Fungi</taxon>
        <taxon>Dikarya</taxon>
        <taxon>Ascomycota</taxon>
        <taxon>Pezizomycotina</taxon>
        <taxon>Sordariomycetes</taxon>
        <taxon>Sordariomycetidae</taxon>
        <taxon>Sordariales</taxon>
        <taxon>Sordariales incertae sedis</taxon>
        <taxon>Madurella</taxon>
    </lineage>
</organism>
<gene>
    <name evidence="7" type="ORF">MMYC01_201602</name>
</gene>
<dbReference type="PANTHER" id="PTHR24305:SF210">
    <property type="entry name" value="CYTOCHROME P450 MONOOXYGENASE ASQL-RELATED"/>
    <property type="match status" value="1"/>
</dbReference>
<dbReference type="Proteomes" id="UP000078237">
    <property type="component" value="Unassembled WGS sequence"/>
</dbReference>
<feature type="transmembrane region" description="Helical" evidence="6">
    <location>
        <begin position="6"/>
        <end position="26"/>
    </location>
</feature>
<evidence type="ECO:0000256" key="3">
    <source>
        <dbReference type="ARBA" id="ARBA00022617"/>
    </source>
</evidence>
<dbReference type="InterPro" id="IPR036396">
    <property type="entry name" value="Cyt_P450_sf"/>
</dbReference>
<evidence type="ECO:0000313" key="8">
    <source>
        <dbReference type="Proteomes" id="UP000078237"/>
    </source>
</evidence>
<comment type="similarity">
    <text evidence="2">Belongs to the cytochrome P450 family.</text>
</comment>
<dbReference type="OrthoDB" id="1470350at2759"/>
<dbReference type="GO" id="GO:0005506">
    <property type="term" value="F:iron ion binding"/>
    <property type="evidence" value="ECO:0007669"/>
    <property type="project" value="InterPro"/>
</dbReference>
<keyword evidence="3" id="KW-0349">Heme</keyword>
<dbReference type="VEuPathDB" id="FungiDB:MMYC01_201602"/>
<comment type="caution">
    <text evidence="7">The sequence shown here is derived from an EMBL/GenBank/DDBJ whole genome shotgun (WGS) entry which is preliminary data.</text>
</comment>
<comment type="cofactor">
    <cofactor evidence="1">
        <name>heme</name>
        <dbReference type="ChEBI" id="CHEBI:30413"/>
    </cofactor>
</comment>
<evidence type="ECO:0000256" key="5">
    <source>
        <dbReference type="ARBA" id="ARBA00023004"/>
    </source>
</evidence>
<keyword evidence="6" id="KW-0812">Transmembrane</keyword>
<protein>
    <submittedName>
        <fullName evidence="7">Versicolorin B desaturase</fullName>
    </submittedName>
</protein>
<keyword evidence="5" id="KW-0408">Iron</keyword>